<dbReference type="InterPro" id="IPR018314">
    <property type="entry name" value="RsmB/NOL1/NOP2-like_CS"/>
</dbReference>
<comment type="similarity">
    <text evidence="1 7">Belongs to the class I-like SAM-binding methyltransferase superfamily. RsmB/NOP family.</text>
</comment>
<dbReference type="InterPro" id="IPR001678">
    <property type="entry name" value="MeTrfase_RsmB-F_NOP2_dom"/>
</dbReference>
<dbReference type="InterPro" id="IPR029063">
    <property type="entry name" value="SAM-dependent_MTases_sf"/>
</dbReference>
<dbReference type="Gene3D" id="2.30.130.60">
    <property type="match status" value="1"/>
</dbReference>
<dbReference type="InterPro" id="IPR031340">
    <property type="entry name" value="RsmF_methylt_CI"/>
</dbReference>
<organism evidence="9 10">
    <name type="scientific">Butyrivibrio hungatei</name>
    <dbReference type="NCBI Taxonomy" id="185008"/>
    <lineage>
        <taxon>Bacteria</taxon>
        <taxon>Bacillati</taxon>
        <taxon>Bacillota</taxon>
        <taxon>Clostridia</taxon>
        <taxon>Lachnospirales</taxon>
        <taxon>Lachnospiraceae</taxon>
        <taxon>Butyrivibrio</taxon>
    </lineage>
</organism>
<evidence type="ECO:0000313" key="10">
    <source>
        <dbReference type="Proteomes" id="UP000179284"/>
    </source>
</evidence>
<protein>
    <submittedName>
        <fullName evidence="9">RNA methylase NOL1/NOP2/sun family protein</fullName>
    </submittedName>
</protein>
<dbReference type="GO" id="GO:0006396">
    <property type="term" value="P:RNA processing"/>
    <property type="evidence" value="ECO:0007669"/>
    <property type="project" value="InterPro"/>
</dbReference>
<gene>
    <name evidence="9" type="ORF">bhn_I1534</name>
</gene>
<dbReference type="Gene3D" id="3.30.70.1170">
    <property type="entry name" value="Sun protein, domain 3"/>
    <property type="match status" value="1"/>
</dbReference>
<dbReference type="PANTHER" id="PTHR22807:SF30">
    <property type="entry name" value="28S RRNA (CYTOSINE(4447)-C(5))-METHYLTRANSFERASE-RELATED"/>
    <property type="match status" value="1"/>
</dbReference>
<dbReference type="Proteomes" id="UP000179284">
    <property type="component" value="Chromosome I"/>
</dbReference>
<dbReference type="Pfam" id="PF17126">
    <property type="entry name" value="RsmF_methylt_CI"/>
    <property type="match status" value="1"/>
</dbReference>
<dbReference type="InterPro" id="IPR027391">
    <property type="entry name" value="Nol1_Nop2_Fmu_2"/>
</dbReference>
<feature type="domain" description="SAM-dependent MTase RsmB/NOP-type" evidence="8">
    <location>
        <begin position="23"/>
        <end position="323"/>
    </location>
</feature>
<dbReference type="PROSITE" id="PS51686">
    <property type="entry name" value="SAM_MT_RSMB_NOP"/>
    <property type="match status" value="1"/>
</dbReference>
<feature type="binding site" evidence="7">
    <location>
        <position position="183"/>
    </location>
    <ligand>
        <name>S-adenosyl-L-methionine</name>
        <dbReference type="ChEBI" id="CHEBI:59789"/>
    </ligand>
</feature>
<sequence length="502" mass="56286">MLPEKFKERMRAYLSEKEYEEFISSFDTDERYQALRINELKSDVLSAKEMLSYLGNNVPWEKTAFYYNEDPANMVTPGKHPYHEAGLYYIQEPSAMSPVCFLDPKPGDKVLDLCAAPGGKTTQIASKMKGQGILITNEINRDRARILSLNVERMGISNALVTNEDSAKLASVFEGYFDKILVDAPCSGEGMFRKNDNAADEWSMENVKTCALRQEEILDNASKMLLPGGRLVYSTCTFAADENEESILKFLCAHSDFHVVKVDAFDGMDPGRAELISPELRASLEAKDKALFEKSLEQIQYSIRLWPHKLKGEGHFLCVLERDGELLKESSFVPGGRNIPAKPECIKPFETFVMESLKFDKKTFELKRGNIYCRLESGQELKGIIFMFGDQMYLAPGDMPSVMGLKCMRPGLHLGTLKKDRFEPSHALALLLKKEDVNIAFDHDADSDDIKAYLNGQTIRAELSGQKGWALVTASGLSIGWAKAAGGMLKNHYPKGLRINYA</sequence>
<dbReference type="InterPro" id="IPR049560">
    <property type="entry name" value="MeTrfase_RsmB-F_NOP2_cat"/>
</dbReference>
<dbReference type="PRINTS" id="PR02008">
    <property type="entry name" value="RCMTFAMILY"/>
</dbReference>
<proteinExistence type="inferred from homology"/>
<keyword evidence="5 7" id="KW-0949">S-adenosyl-L-methionine</keyword>
<dbReference type="GO" id="GO:0003723">
    <property type="term" value="F:RNA binding"/>
    <property type="evidence" value="ECO:0007669"/>
    <property type="project" value="UniProtKB-UniRule"/>
</dbReference>
<keyword evidence="2" id="KW-0963">Cytoplasm</keyword>
<dbReference type="CDD" id="cd21147">
    <property type="entry name" value="RsmF_methylt_CTD1"/>
    <property type="match status" value="1"/>
</dbReference>
<dbReference type="AlphaFoldDB" id="A0A1D9P1S6"/>
<dbReference type="Pfam" id="PF17125">
    <property type="entry name" value="Methyltr_RsmF_N"/>
    <property type="match status" value="1"/>
</dbReference>
<dbReference type="KEGG" id="bhu:bhn_I1534"/>
<reference evidence="10" key="1">
    <citation type="submission" date="2016-10" db="EMBL/GenBank/DDBJ databases">
        <title>The complete genome sequence of the rumen bacterium Butyrivibrio hungatei MB2003.</title>
        <authorList>
            <person name="Palevich N."/>
            <person name="Kelly W.J."/>
            <person name="Leahy S.C."/>
            <person name="Altermann E."/>
            <person name="Rakonjac J."/>
            <person name="Attwood G.T."/>
        </authorList>
    </citation>
    <scope>NUCLEOTIDE SEQUENCE [LARGE SCALE GENOMIC DNA]</scope>
    <source>
        <strain evidence="10">MB2003</strain>
    </source>
</reference>
<dbReference type="CDD" id="cd02440">
    <property type="entry name" value="AdoMet_MTases"/>
    <property type="match status" value="1"/>
</dbReference>
<evidence type="ECO:0000313" key="9">
    <source>
        <dbReference type="EMBL" id="AOZ96567.1"/>
    </source>
</evidence>
<keyword evidence="10" id="KW-1185">Reference proteome</keyword>
<dbReference type="GO" id="GO:0008173">
    <property type="term" value="F:RNA methyltransferase activity"/>
    <property type="evidence" value="ECO:0007669"/>
    <property type="project" value="InterPro"/>
</dbReference>
<name>A0A1D9P1S6_9FIRM</name>
<evidence type="ECO:0000256" key="7">
    <source>
        <dbReference type="PROSITE-ProRule" id="PRU01023"/>
    </source>
</evidence>
<dbReference type="EMBL" id="CP017831">
    <property type="protein sequence ID" value="AOZ96567.1"/>
    <property type="molecule type" value="Genomic_DNA"/>
</dbReference>
<dbReference type="InterPro" id="IPR031341">
    <property type="entry name" value="Methyltr_RsmF_N"/>
</dbReference>
<evidence type="ECO:0000256" key="1">
    <source>
        <dbReference type="ARBA" id="ARBA00007494"/>
    </source>
</evidence>
<keyword evidence="4 7" id="KW-0808">Transferase</keyword>
<evidence type="ECO:0000256" key="6">
    <source>
        <dbReference type="ARBA" id="ARBA00022884"/>
    </source>
</evidence>
<keyword evidence="3 7" id="KW-0489">Methyltransferase</keyword>
<keyword evidence="6 7" id="KW-0694">RNA-binding</keyword>
<feature type="active site" description="Nucleophile" evidence="7">
    <location>
        <position position="236"/>
    </location>
</feature>
<feature type="binding site" evidence="7">
    <location>
        <position position="165"/>
    </location>
    <ligand>
        <name>S-adenosyl-L-methionine</name>
        <dbReference type="ChEBI" id="CHEBI:59789"/>
    </ligand>
</feature>
<dbReference type="InterPro" id="IPR023267">
    <property type="entry name" value="RCMT"/>
</dbReference>
<evidence type="ECO:0000256" key="3">
    <source>
        <dbReference type="ARBA" id="ARBA00022603"/>
    </source>
</evidence>
<dbReference type="RefSeq" id="WP_083385851.1">
    <property type="nucleotide sequence ID" value="NZ_CP017831.1"/>
</dbReference>
<evidence type="ECO:0000256" key="4">
    <source>
        <dbReference type="ARBA" id="ARBA00022679"/>
    </source>
</evidence>
<dbReference type="SUPFAM" id="SSF53335">
    <property type="entry name" value="S-adenosyl-L-methionine-dependent methyltransferases"/>
    <property type="match status" value="1"/>
</dbReference>
<dbReference type="InterPro" id="IPR011023">
    <property type="entry name" value="Nop2p"/>
</dbReference>
<dbReference type="Pfam" id="PF13636">
    <property type="entry name" value="Methyltranf_PUA"/>
    <property type="match status" value="1"/>
</dbReference>
<dbReference type="GO" id="GO:0001510">
    <property type="term" value="P:RNA methylation"/>
    <property type="evidence" value="ECO:0007669"/>
    <property type="project" value="InterPro"/>
</dbReference>
<dbReference type="Pfam" id="PF01189">
    <property type="entry name" value="Methyltr_RsmB-F"/>
    <property type="match status" value="1"/>
</dbReference>
<evidence type="ECO:0000256" key="5">
    <source>
        <dbReference type="ARBA" id="ARBA00022691"/>
    </source>
</evidence>
<dbReference type="Gene3D" id="3.40.50.150">
    <property type="entry name" value="Vaccinia Virus protein VP39"/>
    <property type="match status" value="1"/>
</dbReference>
<feature type="binding site" evidence="7">
    <location>
        <position position="138"/>
    </location>
    <ligand>
        <name>S-adenosyl-L-methionine</name>
        <dbReference type="ChEBI" id="CHEBI:59789"/>
    </ligand>
</feature>
<dbReference type="OrthoDB" id="9810297at2"/>
<evidence type="ECO:0000256" key="2">
    <source>
        <dbReference type="ARBA" id="ARBA00022490"/>
    </source>
</evidence>
<dbReference type="NCBIfam" id="TIGR00446">
    <property type="entry name" value="nop2p"/>
    <property type="match status" value="1"/>
</dbReference>
<dbReference type="GO" id="GO:0008757">
    <property type="term" value="F:S-adenosylmethionine-dependent methyltransferase activity"/>
    <property type="evidence" value="ECO:0007669"/>
    <property type="project" value="InterPro"/>
</dbReference>
<feature type="binding site" evidence="7">
    <location>
        <begin position="114"/>
        <end position="120"/>
    </location>
    <ligand>
        <name>S-adenosyl-L-methionine</name>
        <dbReference type="ChEBI" id="CHEBI:59789"/>
    </ligand>
</feature>
<dbReference type="PROSITE" id="PS01153">
    <property type="entry name" value="NOL1_NOP2_SUN"/>
    <property type="match status" value="1"/>
</dbReference>
<accession>A0A1D9P1S6</accession>
<evidence type="ECO:0000259" key="8">
    <source>
        <dbReference type="PROSITE" id="PS51686"/>
    </source>
</evidence>
<dbReference type="PANTHER" id="PTHR22807">
    <property type="entry name" value="NOP2 YEAST -RELATED NOL1/NOP2/FMU SUN DOMAIN-CONTAINING"/>
    <property type="match status" value="1"/>
</dbReference>